<protein>
    <submittedName>
        <fullName evidence="4">Recombinase family protein</fullName>
    </submittedName>
</protein>
<dbReference type="Gene3D" id="3.90.1750.20">
    <property type="entry name" value="Putative Large Serine Recombinase, Chain B, Domain 2"/>
    <property type="match status" value="1"/>
</dbReference>
<feature type="domain" description="Recombinase" evidence="3">
    <location>
        <begin position="169"/>
        <end position="303"/>
    </location>
</feature>
<name>A0A7X0SMX8_9BACL</name>
<dbReference type="Gene3D" id="3.40.50.1390">
    <property type="entry name" value="Resolvase, N-terminal catalytic domain"/>
    <property type="match status" value="1"/>
</dbReference>
<keyword evidence="1" id="KW-0175">Coiled coil</keyword>
<evidence type="ECO:0000313" key="4">
    <source>
        <dbReference type="EMBL" id="MBB6732806.1"/>
    </source>
</evidence>
<dbReference type="Pfam" id="PF00239">
    <property type="entry name" value="Resolvase"/>
    <property type="match status" value="1"/>
</dbReference>
<comment type="caution">
    <text evidence="4">The sequence shown here is derived from an EMBL/GenBank/DDBJ whole genome shotgun (WGS) entry which is preliminary data.</text>
</comment>
<dbReference type="Pfam" id="PF07508">
    <property type="entry name" value="Recombinase"/>
    <property type="match status" value="1"/>
</dbReference>
<evidence type="ECO:0000259" key="3">
    <source>
        <dbReference type="PROSITE" id="PS51737"/>
    </source>
</evidence>
<feature type="domain" description="Resolvase/invertase-type recombinase catalytic" evidence="2">
    <location>
        <begin position="11"/>
        <end position="161"/>
    </location>
</feature>
<dbReference type="PANTHER" id="PTHR30461">
    <property type="entry name" value="DNA-INVERTASE FROM LAMBDOID PROPHAGE"/>
    <property type="match status" value="1"/>
</dbReference>
<dbReference type="Pfam" id="PF13408">
    <property type="entry name" value="Zn_ribbon_recom"/>
    <property type="match status" value="1"/>
</dbReference>
<dbReference type="PANTHER" id="PTHR30461:SF23">
    <property type="entry name" value="DNA RECOMBINASE-RELATED"/>
    <property type="match status" value="1"/>
</dbReference>
<gene>
    <name evidence="4" type="ORF">H7C18_17980</name>
</gene>
<dbReference type="CDD" id="cd00338">
    <property type="entry name" value="Ser_Recombinase"/>
    <property type="match status" value="1"/>
</dbReference>
<keyword evidence="5" id="KW-1185">Reference proteome</keyword>
<dbReference type="InterPro" id="IPR011109">
    <property type="entry name" value="DNA_bind_recombinase_dom"/>
</dbReference>
<evidence type="ECO:0000313" key="5">
    <source>
        <dbReference type="Proteomes" id="UP000564644"/>
    </source>
</evidence>
<feature type="coiled-coil region" evidence="1">
    <location>
        <begin position="413"/>
        <end position="494"/>
    </location>
</feature>
<sequence>MQVLSDLNKKRVAAFYRVSTKGQLDGDDIPMQRRACQEFIEKQGWVLVKEYIEKGISGFKVSANKRDEIQRAKIDAEAHVYDVLLVFMFDRLGRRDDETPFVMKWFAKKGIELWSTKEGQQKFEDHSDELINYIRFWQSSGESKKTSMRVNEKHSQMVEDGYYRGGTAPFGYKLVESGVKNKKGKELYKLEIDDHRASVVRKIYNMVYELGYGSNRIAKSLNEQGILTGTGSGWVTGAINYILRNPIYKGYMVYGKRKSDAGIFTSQSRENWILSKEAKPELIIIEEEVWDKVQDIRTNRSPEKVKDLEAIRYNVSKSPLLFVGLARCGHCYAPLTTTYNTKTYKLKNGTVKKCTFAKYRCSGKALGKSCGGQTVYAQQKIESVVQHEIYNYLEQFKHTDVSKEVDEIVKNSMKQDEQARKLLQREKETILTEINTLNGEVANSLMGKSAFKPELLGKLISQKDEALREIETKLKTLESKIENRRNNIHDLELLKKHAPVWKEIFDSSPFEKKKMMVHAIIKQITVYRDKIEILIRLHVKQFISGLSKNEVYQLPAIHEGDLGFNRTFEKEIAIRK</sequence>
<evidence type="ECO:0000256" key="1">
    <source>
        <dbReference type="SAM" id="Coils"/>
    </source>
</evidence>
<dbReference type="AlphaFoldDB" id="A0A7X0SMX8"/>
<dbReference type="InterPro" id="IPR036162">
    <property type="entry name" value="Resolvase-like_N_sf"/>
</dbReference>
<dbReference type="GO" id="GO:0000150">
    <property type="term" value="F:DNA strand exchange activity"/>
    <property type="evidence" value="ECO:0007669"/>
    <property type="project" value="InterPro"/>
</dbReference>
<dbReference type="InterPro" id="IPR025827">
    <property type="entry name" value="Zn_ribbon_recom_dom"/>
</dbReference>
<dbReference type="Proteomes" id="UP000564644">
    <property type="component" value="Unassembled WGS sequence"/>
</dbReference>
<dbReference type="InterPro" id="IPR050639">
    <property type="entry name" value="SSR_resolvase"/>
</dbReference>
<dbReference type="EMBL" id="JACJVO010000021">
    <property type="protein sequence ID" value="MBB6732806.1"/>
    <property type="molecule type" value="Genomic_DNA"/>
</dbReference>
<accession>A0A7X0SMX8</accession>
<dbReference type="SMART" id="SM00857">
    <property type="entry name" value="Resolvase"/>
    <property type="match status" value="1"/>
</dbReference>
<evidence type="ECO:0000259" key="2">
    <source>
        <dbReference type="PROSITE" id="PS51736"/>
    </source>
</evidence>
<dbReference type="InterPro" id="IPR038109">
    <property type="entry name" value="DNA_bind_recomb_sf"/>
</dbReference>
<dbReference type="SUPFAM" id="SSF53041">
    <property type="entry name" value="Resolvase-like"/>
    <property type="match status" value="1"/>
</dbReference>
<dbReference type="GO" id="GO:0003677">
    <property type="term" value="F:DNA binding"/>
    <property type="evidence" value="ECO:0007669"/>
    <property type="project" value="InterPro"/>
</dbReference>
<organism evidence="4 5">
    <name type="scientific">Cohnella zeiphila</name>
    <dbReference type="NCBI Taxonomy" id="2761120"/>
    <lineage>
        <taxon>Bacteria</taxon>
        <taxon>Bacillati</taxon>
        <taxon>Bacillota</taxon>
        <taxon>Bacilli</taxon>
        <taxon>Bacillales</taxon>
        <taxon>Paenibacillaceae</taxon>
        <taxon>Cohnella</taxon>
    </lineage>
</organism>
<dbReference type="PROSITE" id="PS51736">
    <property type="entry name" value="RECOMBINASES_3"/>
    <property type="match status" value="1"/>
</dbReference>
<dbReference type="InterPro" id="IPR006119">
    <property type="entry name" value="Resolv_N"/>
</dbReference>
<dbReference type="PROSITE" id="PS51737">
    <property type="entry name" value="RECOMBINASE_DNA_BIND"/>
    <property type="match status" value="1"/>
</dbReference>
<dbReference type="RefSeq" id="WP_185130458.1">
    <property type="nucleotide sequence ID" value="NZ_JACJVO010000021.1"/>
</dbReference>
<proteinExistence type="predicted"/>
<reference evidence="4 5" key="1">
    <citation type="submission" date="2020-08" db="EMBL/GenBank/DDBJ databases">
        <title>Cohnella phylogeny.</title>
        <authorList>
            <person name="Dunlap C."/>
        </authorList>
    </citation>
    <scope>NUCLEOTIDE SEQUENCE [LARGE SCALE GENOMIC DNA]</scope>
    <source>
        <strain evidence="4 5">CBP 2801</strain>
    </source>
</reference>